<feature type="compositionally biased region" description="Basic and acidic residues" evidence="2">
    <location>
        <begin position="177"/>
        <end position="187"/>
    </location>
</feature>
<reference evidence="3" key="1">
    <citation type="submission" date="2017-12" db="EMBL/GenBank/DDBJ databases">
        <title>High-resolution comparative analysis of great ape genomes.</title>
        <authorList>
            <person name="Pollen A."/>
            <person name="Hastie A."/>
            <person name="Hormozdiari F."/>
            <person name="Dougherty M."/>
            <person name="Liu R."/>
            <person name="Chaisson M."/>
            <person name="Hoppe E."/>
            <person name="Hill C."/>
            <person name="Pang A."/>
            <person name="Hillier L."/>
            <person name="Baker C."/>
            <person name="Armstrong J."/>
            <person name="Shendure J."/>
            <person name="Paten B."/>
            <person name="Wilson R."/>
            <person name="Chao H."/>
            <person name="Schneider V."/>
            <person name="Ventura M."/>
            <person name="Kronenberg Z."/>
            <person name="Murali S."/>
            <person name="Gordon D."/>
            <person name="Cantsilieris S."/>
            <person name="Munson K."/>
            <person name="Nelson B."/>
            <person name="Raja A."/>
            <person name="Underwood J."/>
            <person name="Diekhans M."/>
            <person name="Fiddes I."/>
            <person name="Haussler D."/>
            <person name="Eichler E."/>
        </authorList>
    </citation>
    <scope>NUCLEOTIDE SEQUENCE [LARGE SCALE GENOMIC DNA]</scope>
    <source>
        <strain evidence="3">Yerkes chimp pedigree #C0471</strain>
    </source>
</reference>
<sequence length="327" mass="34709">MKRRRRRPPVAPATAARGGDFRAEDGAGLEAREEKVVYSRSQLSLADSTKALGDAFKLFMPRSTEFMSSDAELWSFLCSLKHQFSPHILRSKDVYGYSSCRALVPDPPGPHSPRPGAPAGSARSGQEEAPRSPGGRCPQEEAPAATPTAAAPRGELPGQARGPRALLRGPHLGGDLEGGHPDADHLPHHPCRQRRVGRAQPGGSAAQGAPGPASEPGTHGEAPPLPGAPGMRRGLQGASCRPRPWDRPSARRNEQVSVECLQIRPGPRPPVHFTREEVAGWLSLSRAAARSSWTPGQVCPLLPPVPGLRREGTAGPAGEVPFFLTPD</sequence>
<dbReference type="Pfam" id="PF15374">
    <property type="entry name" value="CCDC71L"/>
    <property type="match status" value="1"/>
</dbReference>
<feature type="compositionally biased region" description="Pro residues" evidence="2">
    <location>
        <begin position="105"/>
        <end position="116"/>
    </location>
</feature>
<feature type="region of interest" description="Disordered" evidence="2">
    <location>
        <begin position="105"/>
        <end position="257"/>
    </location>
</feature>
<organism evidence="3">
    <name type="scientific">Pan troglodytes</name>
    <name type="common">Chimpanzee</name>
    <dbReference type="NCBI Taxonomy" id="9598"/>
    <lineage>
        <taxon>Eukaryota</taxon>
        <taxon>Metazoa</taxon>
        <taxon>Chordata</taxon>
        <taxon>Craniata</taxon>
        <taxon>Vertebrata</taxon>
        <taxon>Euteleostomi</taxon>
        <taxon>Mammalia</taxon>
        <taxon>Eutheria</taxon>
        <taxon>Euarchontoglires</taxon>
        <taxon>Primates</taxon>
        <taxon>Haplorrhini</taxon>
        <taxon>Catarrhini</taxon>
        <taxon>Hominidae</taxon>
        <taxon>Pan</taxon>
    </lineage>
</organism>
<dbReference type="PANTHER" id="PTHR14484">
    <property type="entry name" value="COILED-COIL DOMAIN-CONTAINING PROTEIN 71"/>
    <property type="match status" value="1"/>
</dbReference>
<feature type="compositionally biased region" description="Basic and acidic residues" evidence="2">
    <location>
        <begin position="243"/>
        <end position="254"/>
    </location>
</feature>
<feature type="compositionally biased region" description="Basic residues" evidence="2">
    <location>
        <begin position="188"/>
        <end position="197"/>
    </location>
</feature>
<dbReference type="PANTHER" id="PTHR14484:SF1">
    <property type="entry name" value="COILED-COIL DOMAIN-CONTAINING PROTEIN 71L"/>
    <property type="match status" value="1"/>
</dbReference>
<feature type="region of interest" description="Disordered" evidence="2">
    <location>
        <begin position="1"/>
        <end position="26"/>
    </location>
</feature>
<comment type="caution">
    <text evidence="3">The sequence shown here is derived from an EMBL/GenBank/DDBJ whole genome shotgun (WGS) entry which is preliminary data.</text>
</comment>
<proteinExistence type="predicted"/>
<name>A0A2J8QY31_PANTR</name>
<evidence type="ECO:0000256" key="1">
    <source>
        <dbReference type="ARBA" id="ARBA00022553"/>
    </source>
</evidence>
<feature type="compositionally biased region" description="Low complexity" evidence="2">
    <location>
        <begin position="199"/>
        <end position="217"/>
    </location>
</feature>
<protein>
    <submittedName>
        <fullName evidence="3">CCDC71L isoform 2</fullName>
    </submittedName>
</protein>
<dbReference type="EMBL" id="NBAG03000004">
    <property type="protein sequence ID" value="PNJ01179.1"/>
    <property type="molecule type" value="Genomic_DNA"/>
</dbReference>
<evidence type="ECO:0000313" key="3">
    <source>
        <dbReference type="EMBL" id="PNJ01179.1"/>
    </source>
</evidence>
<keyword evidence="1" id="KW-0597">Phosphoprotein</keyword>
<dbReference type="AlphaFoldDB" id="A0A2J8QY31"/>
<accession>A0A2J8QY31</accession>
<dbReference type="InterPro" id="IPR026695">
    <property type="entry name" value="Ccdc71/71L"/>
</dbReference>
<evidence type="ECO:0000256" key="2">
    <source>
        <dbReference type="SAM" id="MobiDB-lite"/>
    </source>
</evidence>
<gene>
    <name evidence="3" type="ORF">CK820_G0011930</name>
</gene>
<feature type="compositionally biased region" description="Low complexity" evidence="2">
    <location>
        <begin position="142"/>
        <end position="152"/>
    </location>
</feature>